<evidence type="ECO:0000313" key="1">
    <source>
        <dbReference type="EMBL" id="KAJ1096712.1"/>
    </source>
</evidence>
<organism evidence="1 2">
    <name type="scientific">Pleurodeles waltl</name>
    <name type="common">Iberian ribbed newt</name>
    <dbReference type="NCBI Taxonomy" id="8319"/>
    <lineage>
        <taxon>Eukaryota</taxon>
        <taxon>Metazoa</taxon>
        <taxon>Chordata</taxon>
        <taxon>Craniata</taxon>
        <taxon>Vertebrata</taxon>
        <taxon>Euteleostomi</taxon>
        <taxon>Amphibia</taxon>
        <taxon>Batrachia</taxon>
        <taxon>Caudata</taxon>
        <taxon>Salamandroidea</taxon>
        <taxon>Salamandridae</taxon>
        <taxon>Pleurodelinae</taxon>
        <taxon>Pleurodeles</taxon>
    </lineage>
</organism>
<gene>
    <name evidence="1" type="ORF">NDU88_001844</name>
</gene>
<keyword evidence="2" id="KW-1185">Reference proteome</keyword>
<evidence type="ECO:0000313" key="2">
    <source>
        <dbReference type="Proteomes" id="UP001066276"/>
    </source>
</evidence>
<comment type="caution">
    <text evidence="1">The sequence shown here is derived from an EMBL/GenBank/DDBJ whole genome shotgun (WGS) entry which is preliminary data.</text>
</comment>
<dbReference type="AlphaFoldDB" id="A0AAV7LZR1"/>
<sequence length="124" mass="14150">MQKQEAEEVAVFLPAPRWLNRALGKTGHNGPRRKLEQRVEDQGAMVPREDGAATQVSGPELTSYPARLDLVLRDFWADKKWDRLLNLEFVLGGFQKASVIGFWNRKDTILVMGKCDYCLKKVSF</sequence>
<proteinExistence type="predicted"/>
<protein>
    <submittedName>
        <fullName evidence="1">Uncharacterized protein</fullName>
    </submittedName>
</protein>
<dbReference type="Proteomes" id="UP001066276">
    <property type="component" value="Chromosome 10"/>
</dbReference>
<reference evidence="1" key="1">
    <citation type="journal article" date="2022" name="bioRxiv">
        <title>Sequencing and chromosome-scale assembly of the giantPleurodeles waltlgenome.</title>
        <authorList>
            <person name="Brown T."/>
            <person name="Elewa A."/>
            <person name="Iarovenko S."/>
            <person name="Subramanian E."/>
            <person name="Araus A.J."/>
            <person name="Petzold A."/>
            <person name="Susuki M."/>
            <person name="Suzuki K.-i.T."/>
            <person name="Hayashi T."/>
            <person name="Toyoda A."/>
            <person name="Oliveira C."/>
            <person name="Osipova E."/>
            <person name="Leigh N.D."/>
            <person name="Simon A."/>
            <person name="Yun M.H."/>
        </authorList>
    </citation>
    <scope>NUCLEOTIDE SEQUENCE</scope>
    <source>
        <strain evidence="1">20211129_DDA</strain>
        <tissue evidence="1">Liver</tissue>
    </source>
</reference>
<name>A0AAV7LZR1_PLEWA</name>
<dbReference type="EMBL" id="JANPWB010000014">
    <property type="protein sequence ID" value="KAJ1096712.1"/>
    <property type="molecule type" value="Genomic_DNA"/>
</dbReference>
<accession>A0AAV7LZR1</accession>